<sequence length="165" mass="18038">MIAAEHIEAAKVAWQKARLYDDRLGDVDKNRLGVWAEALASLDAHPDEAHDAVTRWYTAAGGRERVIQIGDILAEIRTRRRQLAEADHTANVIGHAVEDPQLSGLGINADGDPVWTAYEQHGAIKIPCDCGAAPDDACVNTANGAVRKIPCTSRLIEARRQNEQR</sequence>
<evidence type="ECO:0000313" key="2">
    <source>
        <dbReference type="Proteomes" id="UP000594820"/>
    </source>
</evidence>
<reference evidence="1 2" key="1">
    <citation type="submission" date="2020-12" db="EMBL/GenBank/DDBJ databases">
        <authorList>
            <person name="Mahalingham V.A."/>
            <person name="Abad L.A."/>
            <person name="Dennis E.A."/>
            <person name="Alston T.C."/>
            <person name="Buckley J.R."/>
            <person name="Cao N.T."/>
            <person name="Cole K.B."/>
            <person name="Davis H.C."/>
            <person name="Fisher D.E."/>
            <person name="Jennings A.R."/>
            <person name="Litwin A.R."/>
            <person name="McCartney J.B."/>
            <person name="Mitchell K.E."/>
            <person name="Nasser J.B."/>
            <person name="Paudel P."/>
            <person name="Richoux S.A."/>
            <person name="Sisung K.L."/>
            <person name="Smith M.L."/>
            <person name="Sonnier C.R."/>
            <person name="Underwood K.G."/>
            <person name="Hunter C.W."/>
            <person name="Gottschalck B.A."/>
            <person name="Wiggina Z.F."/>
            <person name="Spears T.J."/>
            <person name="Hancock A.M."/>
            <person name="Gissendanner C.R."/>
            <person name="Findley A.M."/>
            <person name="Garlena R.A."/>
            <person name="Russell D.A."/>
            <person name="Jacobs-Sera D."/>
            <person name="Hatfull G.F."/>
        </authorList>
    </citation>
    <scope>NUCLEOTIDE SEQUENCE [LARGE SCALE GENOMIC DNA]</scope>
</reference>
<accession>A0A7T1NWA4</accession>
<gene>
    <name evidence="1" type="primary">58</name>
    <name evidence="1" type="ORF">SEA_LILBEANIE_58</name>
</gene>
<dbReference type="EMBL" id="MW314850">
    <property type="protein sequence ID" value="QPO17136.1"/>
    <property type="molecule type" value="Genomic_DNA"/>
</dbReference>
<dbReference type="KEGG" id="vg:63027170"/>
<dbReference type="GeneID" id="63027170"/>
<dbReference type="RefSeq" id="YP_010002619.1">
    <property type="nucleotide sequence ID" value="NC_053246.1"/>
</dbReference>
<protein>
    <submittedName>
        <fullName evidence="1">Uncharacterized protein</fullName>
    </submittedName>
</protein>
<evidence type="ECO:0000313" key="1">
    <source>
        <dbReference type="EMBL" id="QPO17136.1"/>
    </source>
</evidence>
<organism evidence="1 2">
    <name type="scientific">Gordonia phage Lilbeanie</name>
    <dbReference type="NCBI Taxonomy" id="2794947"/>
    <lineage>
        <taxon>Viruses</taxon>
        <taxon>Duplodnaviria</taxon>
        <taxon>Heunggongvirae</taxon>
        <taxon>Uroviricota</taxon>
        <taxon>Caudoviricetes</taxon>
        <taxon>Stackebrandtviridae</taxon>
        <taxon>Lilbeanievirus</taxon>
        <taxon>Lilbeanievirus lilbeanie</taxon>
    </lineage>
</organism>
<keyword evidence="2" id="KW-1185">Reference proteome</keyword>
<dbReference type="Proteomes" id="UP000594820">
    <property type="component" value="Segment"/>
</dbReference>
<proteinExistence type="predicted"/>
<name>A0A7T1NWA4_9CAUD</name>